<protein>
    <submittedName>
        <fullName evidence="1">Uncharacterized protein</fullName>
    </submittedName>
</protein>
<comment type="caution">
    <text evidence="1">The sequence shown here is derived from an EMBL/GenBank/DDBJ whole genome shotgun (WGS) entry which is preliminary data.</text>
</comment>
<proteinExistence type="predicted"/>
<sequence length="32" mass="3711">FASDARLHYVDFRGLHQQIRLESRVETAPNLA</sequence>
<dbReference type="AlphaFoldDB" id="A0A2P4ZN30"/>
<evidence type="ECO:0000313" key="1">
    <source>
        <dbReference type="EMBL" id="PON25701.1"/>
    </source>
</evidence>
<accession>A0A2P4ZN30</accession>
<dbReference type="Proteomes" id="UP000054821">
    <property type="component" value="Unassembled WGS sequence"/>
</dbReference>
<evidence type="ECO:0000313" key="2">
    <source>
        <dbReference type="Proteomes" id="UP000054821"/>
    </source>
</evidence>
<dbReference type="RefSeq" id="XP_024405616.1">
    <property type="nucleotide sequence ID" value="XM_024549667.1"/>
</dbReference>
<dbReference type="GeneID" id="36347586"/>
<organism evidence="1 2">
    <name type="scientific">Trichoderma gamsii</name>
    <dbReference type="NCBI Taxonomy" id="398673"/>
    <lineage>
        <taxon>Eukaryota</taxon>
        <taxon>Fungi</taxon>
        <taxon>Dikarya</taxon>
        <taxon>Ascomycota</taxon>
        <taxon>Pezizomycotina</taxon>
        <taxon>Sordariomycetes</taxon>
        <taxon>Hypocreomycetidae</taxon>
        <taxon>Hypocreales</taxon>
        <taxon>Hypocreaceae</taxon>
        <taxon>Trichoderma</taxon>
    </lineage>
</organism>
<reference evidence="1 2" key="1">
    <citation type="journal article" date="2016" name="Genome Announc.">
        <title>Draft Whole-Genome Sequence of Trichoderma gamsii T6085, a Promising Biocontrol Agent of Fusarium Head Blight on Wheat.</title>
        <authorList>
            <person name="Baroncelli R."/>
            <person name="Zapparata A."/>
            <person name="Piaggeschi G."/>
            <person name="Sarrocco S."/>
            <person name="Vannacci G."/>
        </authorList>
    </citation>
    <scope>NUCLEOTIDE SEQUENCE [LARGE SCALE GENOMIC DNA]</scope>
    <source>
        <strain evidence="1 2">T6085</strain>
    </source>
</reference>
<keyword evidence="2" id="KW-1185">Reference proteome</keyword>
<gene>
    <name evidence="1" type="ORF">TGAM01_v205586</name>
</gene>
<name>A0A2P4ZN30_9HYPO</name>
<feature type="non-terminal residue" evidence="1">
    <location>
        <position position="1"/>
    </location>
</feature>
<dbReference type="EMBL" id="JPDN02000017">
    <property type="protein sequence ID" value="PON25701.1"/>
    <property type="molecule type" value="Genomic_DNA"/>
</dbReference>